<dbReference type="Proteomes" id="UP001140949">
    <property type="component" value="Unassembled WGS sequence"/>
</dbReference>
<organism evidence="8 10">
    <name type="scientific">Iris pallida</name>
    <name type="common">Sweet iris</name>
    <dbReference type="NCBI Taxonomy" id="29817"/>
    <lineage>
        <taxon>Eukaryota</taxon>
        <taxon>Viridiplantae</taxon>
        <taxon>Streptophyta</taxon>
        <taxon>Embryophyta</taxon>
        <taxon>Tracheophyta</taxon>
        <taxon>Spermatophyta</taxon>
        <taxon>Magnoliopsida</taxon>
        <taxon>Liliopsida</taxon>
        <taxon>Asparagales</taxon>
        <taxon>Iridaceae</taxon>
        <taxon>Iridoideae</taxon>
        <taxon>Irideae</taxon>
        <taxon>Iris</taxon>
    </lineage>
</organism>
<evidence type="ECO:0000313" key="10">
    <source>
        <dbReference type="Proteomes" id="UP001140949"/>
    </source>
</evidence>
<dbReference type="PANTHER" id="PTHR42893:SF46">
    <property type="entry name" value="PROTEIN DETOXIFICATION 44, CHLOROPLASTIC"/>
    <property type="match status" value="1"/>
</dbReference>
<feature type="compositionally biased region" description="Polar residues" evidence="7">
    <location>
        <begin position="43"/>
        <end position="52"/>
    </location>
</feature>
<name>A0AAX6F7X6_IRIPA</name>
<comment type="caution">
    <text evidence="6">Lacks conserved residue(s) required for the propagation of feature annotation.</text>
</comment>
<evidence type="ECO:0000256" key="7">
    <source>
        <dbReference type="SAM" id="MobiDB-lite"/>
    </source>
</evidence>
<dbReference type="AlphaFoldDB" id="A0AAX6F7X6"/>
<accession>A0AAX6F7X6</accession>
<comment type="subcellular location">
    <subcellularLocation>
        <location evidence="1">Membrane</location>
        <topology evidence="1">Multi-pass membrane protein</topology>
    </subcellularLocation>
</comment>
<evidence type="ECO:0000256" key="3">
    <source>
        <dbReference type="ARBA" id="ARBA00022692"/>
    </source>
</evidence>
<comment type="similarity">
    <text evidence="2 6">Belongs to the multi antimicrobial extrusion (MATE) (TC 2.A.66.1) family.</text>
</comment>
<keyword evidence="5 6" id="KW-0472">Membrane</keyword>
<dbReference type="Pfam" id="PF01554">
    <property type="entry name" value="MatE"/>
    <property type="match status" value="2"/>
</dbReference>
<comment type="caution">
    <text evidence="8">The sequence shown here is derived from an EMBL/GenBank/DDBJ whole genome shotgun (WGS) entry which is preliminary data.</text>
</comment>
<feature type="transmembrane region" description="Helical" evidence="6">
    <location>
        <begin position="171"/>
        <end position="195"/>
    </location>
</feature>
<dbReference type="InterPro" id="IPR044644">
    <property type="entry name" value="DinF-like"/>
</dbReference>
<evidence type="ECO:0000256" key="1">
    <source>
        <dbReference type="ARBA" id="ARBA00004141"/>
    </source>
</evidence>
<feature type="transmembrane region" description="Helical" evidence="6">
    <location>
        <begin position="266"/>
        <end position="294"/>
    </location>
</feature>
<dbReference type="CDD" id="cd13136">
    <property type="entry name" value="MATE_DinF_like"/>
    <property type="match status" value="1"/>
</dbReference>
<feature type="transmembrane region" description="Helical" evidence="6">
    <location>
        <begin position="390"/>
        <end position="414"/>
    </location>
</feature>
<dbReference type="EMBL" id="JANAVB010016847">
    <property type="protein sequence ID" value="KAJ6831243.1"/>
    <property type="molecule type" value="Genomic_DNA"/>
</dbReference>
<dbReference type="PANTHER" id="PTHR42893">
    <property type="entry name" value="PROTEIN DETOXIFICATION 44, CHLOROPLASTIC-RELATED"/>
    <property type="match status" value="1"/>
</dbReference>
<keyword evidence="10" id="KW-1185">Reference proteome</keyword>
<feature type="transmembrane region" description="Helical" evidence="6">
    <location>
        <begin position="434"/>
        <end position="456"/>
    </location>
</feature>
<sequence>MAGTALVLRPLIISRHFPVQTHPHKSPARLKPNPTRFRARNPLRSSPEQNPNPLEGTPKFSLSFRSVSGLLERIRDDGISLEILYIALPAALGLAADPLASLVDTAFVGHLGSVELAAVGVSASLFNLVSKLFNIPLLNITTSFVAEQQALDNNGKGEGGLARESMDGRKYMPAVSTSLALAAGIGILETVALTLGSGTLMNFMGIPVDSPIRVPAEEFLTLRAYGAPAVVIALAAQGTFRGFKDTKTPLYAVGAGNLLNAILDPILIFLLGLGIGGAAISTAISEYVMAFILLWKLNEKVVLSPNAIDGGVTRYLKSGGLLIGRTIASLLTMTLATSMAAQEGPVSMAGHQICLQVWLAISLINDALALAGQALLASEYTRGNYKQARLIVLRVLQIGAMTGTALAFLLFFGFGSFSSIFTTEMAVLDIARSGVLFVAASQPINAIAFIFDGLYYGVSDFAFSAYSMVFVGLVSSAFLLIASPIFGLAGVWSGLFLFMSLRVAAGFWRLGTKKGPWKVVWSESEMGMMEE</sequence>
<evidence type="ECO:0000256" key="6">
    <source>
        <dbReference type="RuleBase" id="RU004914"/>
    </source>
</evidence>
<keyword evidence="3 6" id="KW-0812">Transmembrane</keyword>
<dbReference type="GO" id="GO:0015297">
    <property type="term" value="F:antiporter activity"/>
    <property type="evidence" value="ECO:0007669"/>
    <property type="project" value="InterPro"/>
</dbReference>
<evidence type="ECO:0000256" key="4">
    <source>
        <dbReference type="ARBA" id="ARBA00022989"/>
    </source>
</evidence>
<reference evidence="8" key="2">
    <citation type="submission" date="2023-04" db="EMBL/GenBank/DDBJ databases">
        <authorList>
            <person name="Bruccoleri R.E."/>
            <person name="Oakeley E.J."/>
            <person name="Faust A.-M."/>
            <person name="Dessus-Babus S."/>
            <person name="Altorfer M."/>
            <person name="Burckhardt D."/>
            <person name="Oertli M."/>
            <person name="Naumann U."/>
            <person name="Petersen F."/>
            <person name="Wong J."/>
        </authorList>
    </citation>
    <scope>NUCLEOTIDE SEQUENCE</scope>
    <source>
        <strain evidence="8">GSM-AAB239-AS_SAM_17_03QT</strain>
        <tissue evidence="8">Leaf</tissue>
    </source>
</reference>
<evidence type="ECO:0000256" key="2">
    <source>
        <dbReference type="ARBA" id="ARBA00010199"/>
    </source>
</evidence>
<gene>
    <name evidence="8" type="ORF">M6B38_148185</name>
    <name evidence="9" type="ORF">M6B38_349925</name>
</gene>
<dbReference type="NCBIfam" id="TIGR00797">
    <property type="entry name" value="matE"/>
    <property type="match status" value="1"/>
</dbReference>
<feature type="transmembrane region" description="Helical" evidence="6">
    <location>
        <begin position="357"/>
        <end position="378"/>
    </location>
</feature>
<protein>
    <recommendedName>
        <fullName evidence="6">Protein DETOXIFICATION</fullName>
    </recommendedName>
    <alternativeName>
        <fullName evidence="6">Multidrug and toxic compound extrusion protein</fullName>
    </alternativeName>
</protein>
<proteinExistence type="inferred from homology"/>
<dbReference type="EMBL" id="JANAVB010031019">
    <property type="protein sequence ID" value="KAJ6812567.1"/>
    <property type="molecule type" value="Genomic_DNA"/>
</dbReference>
<feature type="transmembrane region" description="Helical" evidence="6">
    <location>
        <begin position="463"/>
        <end position="483"/>
    </location>
</feature>
<evidence type="ECO:0000313" key="8">
    <source>
        <dbReference type="EMBL" id="KAJ6812567.1"/>
    </source>
</evidence>
<reference evidence="8" key="1">
    <citation type="journal article" date="2023" name="GigaByte">
        <title>Genome assembly of the bearded iris, Iris pallida Lam.</title>
        <authorList>
            <person name="Bruccoleri R.E."/>
            <person name="Oakeley E.J."/>
            <person name="Faust A.M.E."/>
            <person name="Altorfer M."/>
            <person name="Dessus-Babus S."/>
            <person name="Burckhardt D."/>
            <person name="Oertli M."/>
            <person name="Naumann U."/>
            <person name="Petersen F."/>
            <person name="Wong J."/>
        </authorList>
    </citation>
    <scope>NUCLEOTIDE SEQUENCE</scope>
    <source>
        <strain evidence="8">GSM-AAB239-AS_SAM_17_03QT</strain>
    </source>
</reference>
<evidence type="ECO:0000313" key="9">
    <source>
        <dbReference type="EMBL" id="KAJ6831243.1"/>
    </source>
</evidence>
<feature type="region of interest" description="Disordered" evidence="7">
    <location>
        <begin position="21"/>
        <end position="58"/>
    </location>
</feature>
<dbReference type="GO" id="GO:0016020">
    <property type="term" value="C:membrane"/>
    <property type="evidence" value="ECO:0007669"/>
    <property type="project" value="UniProtKB-SubCell"/>
</dbReference>
<dbReference type="GO" id="GO:0042910">
    <property type="term" value="F:xenobiotic transmembrane transporter activity"/>
    <property type="evidence" value="ECO:0007669"/>
    <property type="project" value="InterPro"/>
</dbReference>
<evidence type="ECO:0000256" key="5">
    <source>
        <dbReference type="ARBA" id="ARBA00023136"/>
    </source>
</evidence>
<dbReference type="InterPro" id="IPR002528">
    <property type="entry name" value="MATE_fam"/>
</dbReference>
<feature type="transmembrane region" description="Helical" evidence="6">
    <location>
        <begin position="315"/>
        <end position="337"/>
    </location>
</feature>
<keyword evidence="4 6" id="KW-1133">Transmembrane helix</keyword>